<feature type="region of interest" description="Disordered" evidence="1">
    <location>
        <begin position="252"/>
        <end position="286"/>
    </location>
</feature>
<protein>
    <submittedName>
        <fullName evidence="2">Uncharacterized protein</fullName>
    </submittedName>
</protein>
<proteinExistence type="predicted"/>
<evidence type="ECO:0000256" key="1">
    <source>
        <dbReference type="SAM" id="MobiDB-lite"/>
    </source>
</evidence>
<dbReference type="EMBL" id="JAINUF010000003">
    <property type="protein sequence ID" value="KAJ8368702.1"/>
    <property type="molecule type" value="Genomic_DNA"/>
</dbReference>
<sequence length="286" mass="31308">MEEITSYFMRGMSICAKLGLNFLHNFHETTYKSETTYKRPTFCGRLSAPKENPGLDSTVASSTANVKPSRSWGDMVDFPLDFPLPDNLLDHYGDEEGEGEGTEDDASADFLGDEVDDDEEEDAILIQLSRPSSTLSGSTSPPVKEADIHEVCKRAAAKLGLEWPASQTSAVAGERALWLNLSSLPDQDKQVIIDSRFEPLKVKGLFGEAVTSMQQACDLRKKQGEAFNLCLPRKPTPRQQPPPCSGFAAAAAKNRTAVAKEPRGPNAEQAMSQQPRAPNQKPWGKH</sequence>
<gene>
    <name evidence="2" type="ORF">SKAU_G00087300</name>
</gene>
<organism evidence="2 3">
    <name type="scientific">Synaphobranchus kaupii</name>
    <name type="common">Kaup's arrowtooth eel</name>
    <dbReference type="NCBI Taxonomy" id="118154"/>
    <lineage>
        <taxon>Eukaryota</taxon>
        <taxon>Metazoa</taxon>
        <taxon>Chordata</taxon>
        <taxon>Craniata</taxon>
        <taxon>Vertebrata</taxon>
        <taxon>Euteleostomi</taxon>
        <taxon>Actinopterygii</taxon>
        <taxon>Neopterygii</taxon>
        <taxon>Teleostei</taxon>
        <taxon>Anguilliformes</taxon>
        <taxon>Synaphobranchidae</taxon>
        <taxon>Synaphobranchus</taxon>
    </lineage>
</organism>
<dbReference type="Proteomes" id="UP001152622">
    <property type="component" value="Chromosome 3"/>
</dbReference>
<reference evidence="2" key="1">
    <citation type="journal article" date="2023" name="Science">
        <title>Genome structures resolve the early diversification of teleost fishes.</title>
        <authorList>
            <person name="Parey E."/>
            <person name="Louis A."/>
            <person name="Montfort J."/>
            <person name="Bouchez O."/>
            <person name="Roques C."/>
            <person name="Iampietro C."/>
            <person name="Lluch J."/>
            <person name="Castinel A."/>
            <person name="Donnadieu C."/>
            <person name="Desvignes T."/>
            <person name="Floi Bucao C."/>
            <person name="Jouanno E."/>
            <person name="Wen M."/>
            <person name="Mejri S."/>
            <person name="Dirks R."/>
            <person name="Jansen H."/>
            <person name="Henkel C."/>
            <person name="Chen W.J."/>
            <person name="Zahm M."/>
            <person name="Cabau C."/>
            <person name="Klopp C."/>
            <person name="Thompson A.W."/>
            <person name="Robinson-Rechavi M."/>
            <person name="Braasch I."/>
            <person name="Lecointre G."/>
            <person name="Bobe J."/>
            <person name="Postlethwait J.H."/>
            <person name="Berthelot C."/>
            <person name="Roest Crollius H."/>
            <person name="Guiguen Y."/>
        </authorList>
    </citation>
    <scope>NUCLEOTIDE SEQUENCE</scope>
    <source>
        <strain evidence="2">WJC10195</strain>
    </source>
</reference>
<name>A0A9Q1J520_SYNKA</name>
<keyword evidence="3" id="KW-1185">Reference proteome</keyword>
<accession>A0A9Q1J520</accession>
<feature type="region of interest" description="Disordered" evidence="1">
    <location>
        <begin position="87"/>
        <end position="110"/>
    </location>
</feature>
<feature type="compositionally biased region" description="Acidic residues" evidence="1">
    <location>
        <begin position="95"/>
        <end position="110"/>
    </location>
</feature>
<evidence type="ECO:0000313" key="2">
    <source>
        <dbReference type="EMBL" id="KAJ8368702.1"/>
    </source>
</evidence>
<comment type="caution">
    <text evidence="2">The sequence shown here is derived from an EMBL/GenBank/DDBJ whole genome shotgun (WGS) entry which is preliminary data.</text>
</comment>
<dbReference type="OrthoDB" id="74314at2759"/>
<dbReference type="AlphaFoldDB" id="A0A9Q1J520"/>
<evidence type="ECO:0000313" key="3">
    <source>
        <dbReference type="Proteomes" id="UP001152622"/>
    </source>
</evidence>